<dbReference type="Pfam" id="PF14237">
    <property type="entry name" value="GYF_2"/>
    <property type="match status" value="1"/>
</dbReference>
<gene>
    <name evidence="3" type="ORF">OEZ85_010538</name>
</gene>
<proteinExistence type="predicted"/>
<reference evidence="3 4" key="1">
    <citation type="submission" date="2023-05" db="EMBL/GenBank/DDBJ databases">
        <title>A 100% complete, gapless, phased diploid assembly of the Scenedesmus obliquus UTEX 3031 genome.</title>
        <authorList>
            <person name="Biondi T.C."/>
            <person name="Hanschen E.R."/>
            <person name="Kwon T."/>
            <person name="Eng W."/>
            <person name="Kruse C.P.S."/>
            <person name="Koehler S.I."/>
            <person name="Kunde Y."/>
            <person name="Gleasner C.D."/>
            <person name="You Mak K.T."/>
            <person name="Polle J."/>
            <person name="Hovde B.T."/>
            <person name="Starkenburg S.R."/>
        </authorList>
    </citation>
    <scope>NUCLEOTIDE SEQUENCE [LARGE SCALE GENOMIC DNA]</scope>
    <source>
        <strain evidence="3 4">DOE0152z</strain>
    </source>
</reference>
<evidence type="ECO:0000313" key="4">
    <source>
        <dbReference type="Proteomes" id="UP001244341"/>
    </source>
</evidence>
<dbReference type="CDD" id="cd06257">
    <property type="entry name" value="DnaJ"/>
    <property type="match status" value="1"/>
</dbReference>
<dbReference type="Gene3D" id="1.25.10.10">
    <property type="entry name" value="Leucine-rich Repeat Variant"/>
    <property type="match status" value="1"/>
</dbReference>
<dbReference type="SUPFAM" id="SSF48371">
    <property type="entry name" value="ARM repeat"/>
    <property type="match status" value="1"/>
</dbReference>
<accession>A0ABY8TML0</accession>
<keyword evidence="4" id="KW-1185">Reference proteome</keyword>
<dbReference type="Pfam" id="PF00226">
    <property type="entry name" value="DnaJ"/>
    <property type="match status" value="1"/>
</dbReference>
<dbReference type="InterPro" id="IPR036869">
    <property type="entry name" value="J_dom_sf"/>
</dbReference>
<protein>
    <recommendedName>
        <fullName evidence="2">J domain-containing protein</fullName>
    </recommendedName>
</protein>
<dbReference type="PANTHER" id="PTHR36983">
    <property type="entry name" value="DNAJ HOMOLOG SUBFAMILY C MEMBER 13"/>
    <property type="match status" value="1"/>
</dbReference>
<feature type="region of interest" description="Disordered" evidence="1">
    <location>
        <begin position="1068"/>
        <end position="1117"/>
    </location>
</feature>
<feature type="domain" description="J" evidence="2">
    <location>
        <begin position="1453"/>
        <end position="1513"/>
    </location>
</feature>
<dbReference type="SUPFAM" id="SSF46565">
    <property type="entry name" value="Chaperone J-domain"/>
    <property type="match status" value="1"/>
</dbReference>
<feature type="compositionally biased region" description="Low complexity" evidence="1">
    <location>
        <begin position="1078"/>
        <end position="1091"/>
    </location>
</feature>
<feature type="compositionally biased region" description="Low complexity" evidence="1">
    <location>
        <begin position="488"/>
        <end position="525"/>
    </location>
</feature>
<evidence type="ECO:0000259" key="2">
    <source>
        <dbReference type="PROSITE" id="PS50076"/>
    </source>
</evidence>
<dbReference type="InterPro" id="IPR025640">
    <property type="entry name" value="GYF_2"/>
</dbReference>
<dbReference type="Pfam" id="PF19432">
    <property type="entry name" value="RME-8_N"/>
    <property type="match status" value="4"/>
</dbReference>
<dbReference type="InterPro" id="IPR045802">
    <property type="entry name" value="GRV2/DNAJC13_N"/>
</dbReference>
<feature type="region of interest" description="Disordered" evidence="1">
    <location>
        <begin position="488"/>
        <end position="529"/>
    </location>
</feature>
<sequence length="2199" mass="230733">MDLLRRKVRPELKPPDTLSRYVVTKHAWYKHYKRIFLVTPTAIHTQNPERTLVLTNSYTFAGDSDIESVSLGTDEFEFVISARQDKKGKFKPLKFTCKHRQLLLTDLFQCMAAASAMGRCLVAAKVLGPSHELPAAKWSRSSSGWVPVMLRVTAFGLEALDPQSKAVRWRCDYQRMSSPGVMLLSPYQPAAGAAAPTVAATAAAAAAKPAVVAPQDGVFAVMARTGRSSPRVFALRNRDAMLGQLQQAARQKMAMSINIDNSGRSSLQELLDAVMLAERASSSGPGELPLGQWEVEALRGRADLLPPQLLQASPAQSARKLSVEALAGMTDVLVMSGANTVSRRLVVTPTSVITRRADSHDVVARRPLSAIAALVRFADDPKLLAVEWEDGVPPSQFVTPARDAVLAALLGAAQAAAGRPIAVMPGFTCPGDVIITDHKHASHAPATEPEPELARMYLAELNGRGREVAPALSGSSMMFYQSHISFSSSPRSSRGNIDGTPATAAAALASSPSSSSSSLGSNATSQPPAGSMAAAAAAAAKLANSFQSSSSSSHAKHAAAGGGEQLTPQDAANLMLECVYEFNACVPYAGVSLVAGEGCELDPQAIAAVLALLPEELQPGLPAPVLAPDDVKQAVAVLHCLQRLASNPHMAEQVMAAPAALARVWACLACGSDHVVAEAGRLLVRLMAPAPARHGAPPWRLLRAAAPLGSEDIFLTNSREDNATARTAKQLALPPSLAAERLAVLLQPLAGENVSALTSMALLEVVAAIAVDPGARTTDTSLQDACLRAAAALGRPLFGLFAHPAARVADGAAVLMRAIAECGAAAAAPMRDAALREGSLLHHLQLALFAAGEKAQLSQELVASWADEHAPALALLRRIFPPGLQQQSVGQPMDLARPAPALPQVAVGGLRGNWPAFWAAAAKDHCHAGLIWNESTRRELRDALDREVAGLRAARTRVAKGGGGWPSWNWGEFSVAYPSTASQLCIGGVYVRLLLEGGDPTAANGYLLMDHGGLQLLVDFVAGAHECTERRLAAAAAAGAGGAAAGAGHLITSISHAEAPKEWCFYPHGYSPDPQQHATASPAATSSTEAEAQIDPAADASGTDTSSPSKQQQQRPEFYQVGEEKVPGPDESGRAGPLSKEALRQLHSRGVITHDTWVWAPGMQGPARLSAVRELRWMCCGGLGLLGPFEAALVALQILQQLASLQPAVDESGAVLQPLPRAHVGLAAPSCLPHIAQAILTGEPALVSAAASLLTCILAHNAAALSRLYLSGAFLFGLAYCGSNLEELAGLFKAAHLVQGFRGAAEVTAGLPLVQRSYLGVLLPESLLHMLESYGPGVFAAALAGDHATPEIIWTAGMRQQRLIPAMLQHLGDFPHRLAQHCHAVYEYTPPPPLAWPELADEIWCHRYYLGNLCDEERFRGWPVVEHIPLLQALMEQWRAELARQPLAMSETQACEALGLSPGPDGVVSEDDMRRAYRALARRYHPDKNPSPEARAKFLQVQKAYERLQAGAAGGQGPQAWRLLLMLRAQCILFRRYGAVLAPYKYAGYPQLLEVLRQQQAASTAAAGKANAAAAAAGSPASGDAAGGAAAPAADGSGNSSSSSAAAAPGGHFLSGERVGQVLAAIELCWLTCVASKRNAEELMRSGGLPLLAGLLSRCVGILSMDVAPTAPEAVITSHTLRTLAGLAAVDAARREMEKQRQLLADIVKCCELSRAPAAVDAALMAICHMAASPALQQLLLEVGALPYLIPLLLEYDVTLSPETSARLQLPFSGPAGVSSSAGAAAGQGQQVGGGLEGGFKLLDSALVRPNMQEARSQHALLAAQALARLAGLLREPHHTPANAAAASALAALLTQSLAGRLAEPDPRPLLLCLNSSMETAQVIWNSGMREELSKVLAGQRSHGSDLAALQSFSFSSLAGELQETVTDEALLRQLFWLAVQPPSARVLGAALGLLRRLSASPLAASVGGYQGGAVLLLSVLLHNGSWPWPGSDAATAEAEGAAAKAAAADVLSALLAQPTHGPRVSLLLHKLLPPGLVATIAEGPPDAVMRALGQSVETPECMWDARMAGQAAAEVAQLAAAIRKQHAAHSFDWSPPASYQLQYDSLRGEVYVGGVYVRLFLKNPKYAVRDPVQFAEALVERYLQELTAATAGAYRDQRHDMFLPSGATAESGVVALLTAGDTARFALPAPESVQGGVS</sequence>
<dbReference type="PANTHER" id="PTHR36983:SF2">
    <property type="entry name" value="DNAJ HOMOLOG SUBFAMILY C MEMBER 13"/>
    <property type="match status" value="1"/>
</dbReference>
<feature type="compositionally biased region" description="Polar residues" evidence="1">
    <location>
        <begin position="1102"/>
        <end position="1115"/>
    </location>
</feature>
<organism evidence="3 4">
    <name type="scientific">Tetradesmus obliquus</name>
    <name type="common">Green alga</name>
    <name type="synonym">Acutodesmus obliquus</name>
    <dbReference type="NCBI Taxonomy" id="3088"/>
    <lineage>
        <taxon>Eukaryota</taxon>
        <taxon>Viridiplantae</taxon>
        <taxon>Chlorophyta</taxon>
        <taxon>core chlorophytes</taxon>
        <taxon>Chlorophyceae</taxon>
        <taxon>CS clade</taxon>
        <taxon>Sphaeropleales</taxon>
        <taxon>Scenedesmaceae</taxon>
        <taxon>Tetradesmus</taxon>
    </lineage>
</organism>
<evidence type="ECO:0000313" key="3">
    <source>
        <dbReference type="EMBL" id="WIA10346.1"/>
    </source>
</evidence>
<dbReference type="Gene3D" id="1.10.287.110">
    <property type="entry name" value="DnaJ domain"/>
    <property type="match status" value="1"/>
</dbReference>
<dbReference type="PROSITE" id="PS50076">
    <property type="entry name" value="DNAJ_2"/>
    <property type="match status" value="1"/>
</dbReference>
<dbReference type="InterPro" id="IPR001623">
    <property type="entry name" value="DnaJ_domain"/>
</dbReference>
<dbReference type="EMBL" id="CP126209">
    <property type="protein sequence ID" value="WIA10346.1"/>
    <property type="molecule type" value="Genomic_DNA"/>
</dbReference>
<evidence type="ECO:0000256" key="1">
    <source>
        <dbReference type="SAM" id="MobiDB-lite"/>
    </source>
</evidence>
<dbReference type="InterPro" id="IPR011989">
    <property type="entry name" value="ARM-like"/>
</dbReference>
<name>A0ABY8TML0_TETOB</name>
<dbReference type="SMART" id="SM00271">
    <property type="entry name" value="DnaJ"/>
    <property type="match status" value="1"/>
</dbReference>
<dbReference type="Proteomes" id="UP001244341">
    <property type="component" value="Chromosome 2b"/>
</dbReference>
<dbReference type="InterPro" id="IPR016024">
    <property type="entry name" value="ARM-type_fold"/>
</dbReference>
<dbReference type="InterPro" id="IPR044978">
    <property type="entry name" value="GRV2/DNAJC13"/>
</dbReference>